<proteinExistence type="predicted"/>
<keyword evidence="1" id="KW-0812">Transmembrane</keyword>
<feature type="transmembrane region" description="Helical" evidence="1">
    <location>
        <begin position="124"/>
        <end position="147"/>
    </location>
</feature>
<evidence type="ECO:0000256" key="1">
    <source>
        <dbReference type="SAM" id="Phobius"/>
    </source>
</evidence>
<protein>
    <submittedName>
        <fullName evidence="2">Uncharacterized protein</fullName>
    </submittedName>
</protein>
<comment type="caution">
    <text evidence="2">The sequence shown here is derived from an EMBL/GenBank/DDBJ whole genome shotgun (WGS) entry which is preliminary data.</text>
</comment>
<name>A0ABD2B490_VESMC</name>
<evidence type="ECO:0000313" key="3">
    <source>
        <dbReference type="Proteomes" id="UP001607303"/>
    </source>
</evidence>
<dbReference type="AlphaFoldDB" id="A0ABD2B490"/>
<keyword evidence="3" id="KW-1185">Reference proteome</keyword>
<gene>
    <name evidence="2" type="ORF">V1477_016833</name>
</gene>
<evidence type="ECO:0000313" key="2">
    <source>
        <dbReference type="EMBL" id="KAL2727557.1"/>
    </source>
</evidence>
<accession>A0ABD2B490</accession>
<sequence>MSFMSQQNQLHHPNFKDMALNLLKGVTSSSTKLVLRQINPPSSDSSTEMLNEIGTTDQAIGDVTAEIMITTIGKIPSEMYYLEDTAANIGTSISQTSVSRSVNDVIHTTIKSNITVTGYTARSVVFLILTIACLILLFLCCITACMISKTRKKSYFFSRNDIDCDPECNGLNRPLLRTEKVSDTTSKTSSSYLKK</sequence>
<reference evidence="2 3" key="1">
    <citation type="journal article" date="2024" name="Ann. Entomol. Soc. Am.">
        <title>Genomic analyses of the southern and eastern yellowjacket wasps (Hymenoptera: Vespidae) reveal evolutionary signatures of social life.</title>
        <authorList>
            <person name="Catto M.A."/>
            <person name="Caine P.B."/>
            <person name="Orr S.E."/>
            <person name="Hunt B.G."/>
            <person name="Goodisman M.A.D."/>
        </authorList>
    </citation>
    <scope>NUCLEOTIDE SEQUENCE [LARGE SCALE GENOMIC DNA]</scope>
    <source>
        <strain evidence="2">232</strain>
        <tissue evidence="2">Head and thorax</tissue>
    </source>
</reference>
<keyword evidence="1" id="KW-1133">Transmembrane helix</keyword>
<keyword evidence="1" id="KW-0472">Membrane</keyword>
<dbReference type="Proteomes" id="UP001607303">
    <property type="component" value="Unassembled WGS sequence"/>
</dbReference>
<dbReference type="EMBL" id="JAYRBN010000100">
    <property type="protein sequence ID" value="KAL2727557.1"/>
    <property type="molecule type" value="Genomic_DNA"/>
</dbReference>
<organism evidence="2 3">
    <name type="scientific">Vespula maculifrons</name>
    <name type="common">Eastern yellow jacket</name>
    <name type="synonym">Wasp</name>
    <dbReference type="NCBI Taxonomy" id="7453"/>
    <lineage>
        <taxon>Eukaryota</taxon>
        <taxon>Metazoa</taxon>
        <taxon>Ecdysozoa</taxon>
        <taxon>Arthropoda</taxon>
        <taxon>Hexapoda</taxon>
        <taxon>Insecta</taxon>
        <taxon>Pterygota</taxon>
        <taxon>Neoptera</taxon>
        <taxon>Endopterygota</taxon>
        <taxon>Hymenoptera</taxon>
        <taxon>Apocrita</taxon>
        <taxon>Aculeata</taxon>
        <taxon>Vespoidea</taxon>
        <taxon>Vespidae</taxon>
        <taxon>Vespinae</taxon>
        <taxon>Vespula</taxon>
    </lineage>
</organism>